<dbReference type="InterPro" id="IPR015943">
    <property type="entry name" value="WD40/YVTN_repeat-like_dom_sf"/>
</dbReference>
<dbReference type="InterPro" id="IPR000884">
    <property type="entry name" value="TSP1_rpt"/>
</dbReference>
<evidence type="ECO:0000256" key="3">
    <source>
        <dbReference type="ARBA" id="ARBA00022473"/>
    </source>
</evidence>
<keyword evidence="12" id="KW-1015">Disulfide bond</keyword>
<keyword evidence="6 16" id="KW-0732">Signal</keyword>
<dbReference type="InterPro" id="IPR036383">
    <property type="entry name" value="TSP1_rpt_sf"/>
</dbReference>
<feature type="domain" description="Sema" evidence="17">
    <location>
        <begin position="40"/>
        <end position="493"/>
    </location>
</feature>
<comment type="subcellular location">
    <subcellularLocation>
        <location evidence="1">Membrane</location>
        <topology evidence="1">Single-pass membrane protein</topology>
    </subcellularLocation>
    <subcellularLocation>
        <location evidence="2">Secreted</location>
    </subcellularLocation>
</comment>
<dbReference type="SUPFAM" id="SSF103575">
    <property type="entry name" value="Plexin repeat"/>
    <property type="match status" value="1"/>
</dbReference>
<keyword evidence="3" id="KW-0217">Developmental protein</keyword>
<keyword evidence="10" id="KW-1133">Transmembrane helix</keyword>
<keyword evidence="11" id="KW-0472">Membrane</keyword>
<dbReference type="InterPro" id="IPR036352">
    <property type="entry name" value="Semap_dom_sf"/>
</dbReference>
<feature type="chain" id="PRO_5040470780" description="Semaphorin-2A" evidence="16">
    <location>
        <begin position="26"/>
        <end position="861"/>
    </location>
</feature>
<keyword evidence="13" id="KW-0325">Glycoprotein</keyword>
<comment type="caution">
    <text evidence="15">Lacks conserved residue(s) required for the propagation of feature annotation.</text>
</comment>
<feature type="signal peptide" evidence="16">
    <location>
        <begin position="1"/>
        <end position="25"/>
    </location>
</feature>
<dbReference type="SMART" id="SM00630">
    <property type="entry name" value="Sema"/>
    <property type="match status" value="1"/>
</dbReference>
<evidence type="ECO:0000256" key="5">
    <source>
        <dbReference type="ARBA" id="ARBA00022692"/>
    </source>
</evidence>
<evidence type="ECO:0000256" key="1">
    <source>
        <dbReference type="ARBA" id="ARBA00004167"/>
    </source>
</evidence>
<evidence type="ECO:0000259" key="17">
    <source>
        <dbReference type="PROSITE" id="PS51004"/>
    </source>
</evidence>
<dbReference type="PROSITE" id="PS50092">
    <property type="entry name" value="TSP1"/>
    <property type="match status" value="4"/>
</dbReference>
<reference evidence="18" key="1">
    <citation type="submission" date="2021-10" db="EMBL/GenBank/DDBJ databases">
        <title>Tropical sea cucumber genome reveals ecological adaptation and Cuvierian tubules defense mechanism.</title>
        <authorList>
            <person name="Chen T."/>
        </authorList>
    </citation>
    <scope>NUCLEOTIDE SEQUENCE</scope>
    <source>
        <strain evidence="18">Nanhai2018</strain>
        <tissue evidence="18">Muscle</tissue>
    </source>
</reference>
<dbReference type="Pfam" id="PF01437">
    <property type="entry name" value="PSI"/>
    <property type="match status" value="1"/>
</dbReference>
<dbReference type="SMART" id="SM00209">
    <property type="entry name" value="TSP1"/>
    <property type="match status" value="4"/>
</dbReference>
<dbReference type="OrthoDB" id="9988752at2759"/>
<dbReference type="FunFam" id="2.20.100.10:FF:000007">
    <property type="entry name" value="Thrombospondin 1"/>
    <property type="match status" value="1"/>
</dbReference>
<name>A0A9Q1C182_HOLLE</name>
<dbReference type="PROSITE" id="PS51004">
    <property type="entry name" value="SEMA"/>
    <property type="match status" value="1"/>
</dbReference>
<evidence type="ECO:0000256" key="13">
    <source>
        <dbReference type="ARBA" id="ARBA00023180"/>
    </source>
</evidence>
<dbReference type="SUPFAM" id="SSF82895">
    <property type="entry name" value="TSP-1 type 1 repeat"/>
    <property type="match status" value="4"/>
</dbReference>
<dbReference type="InterPro" id="IPR027231">
    <property type="entry name" value="Semaphorin"/>
</dbReference>
<dbReference type="GO" id="GO:0030335">
    <property type="term" value="P:positive regulation of cell migration"/>
    <property type="evidence" value="ECO:0007669"/>
    <property type="project" value="TreeGrafter"/>
</dbReference>
<dbReference type="InterPro" id="IPR001627">
    <property type="entry name" value="Semap_dom"/>
</dbReference>
<dbReference type="InterPro" id="IPR057563">
    <property type="entry name" value="Sema5A/B-like_TSP-1"/>
</dbReference>
<evidence type="ECO:0000256" key="7">
    <source>
        <dbReference type="ARBA" id="ARBA00022737"/>
    </source>
</evidence>
<dbReference type="InterPro" id="IPR002165">
    <property type="entry name" value="Plexin_repeat"/>
</dbReference>
<dbReference type="GO" id="GO:0030215">
    <property type="term" value="F:semaphorin receptor binding"/>
    <property type="evidence" value="ECO:0007669"/>
    <property type="project" value="InterPro"/>
</dbReference>
<evidence type="ECO:0000256" key="16">
    <source>
        <dbReference type="SAM" id="SignalP"/>
    </source>
</evidence>
<evidence type="ECO:0000256" key="11">
    <source>
        <dbReference type="ARBA" id="ARBA00023136"/>
    </source>
</evidence>
<keyword evidence="4" id="KW-0964">Secreted</keyword>
<evidence type="ECO:0000256" key="2">
    <source>
        <dbReference type="ARBA" id="ARBA00004613"/>
    </source>
</evidence>
<evidence type="ECO:0000313" key="18">
    <source>
        <dbReference type="EMBL" id="KAJ8036294.1"/>
    </source>
</evidence>
<evidence type="ECO:0000256" key="15">
    <source>
        <dbReference type="PROSITE-ProRule" id="PRU00352"/>
    </source>
</evidence>
<dbReference type="Gene3D" id="2.20.100.10">
    <property type="entry name" value="Thrombospondin type-1 (TSP1) repeat"/>
    <property type="match status" value="4"/>
</dbReference>
<evidence type="ECO:0000256" key="9">
    <source>
        <dbReference type="ARBA" id="ARBA00022902"/>
    </source>
</evidence>
<evidence type="ECO:0000256" key="4">
    <source>
        <dbReference type="ARBA" id="ARBA00022525"/>
    </source>
</evidence>
<dbReference type="FunFam" id="2.20.100.10:FF:000021">
    <property type="entry name" value="semaphorin-5B isoform X1"/>
    <property type="match status" value="1"/>
</dbReference>
<dbReference type="Gene3D" id="3.30.1680.10">
    <property type="entry name" value="ligand-binding face of the semaphorins, domain 2"/>
    <property type="match status" value="1"/>
</dbReference>
<protein>
    <recommendedName>
        <fullName evidence="14">Semaphorin-2A</fullName>
    </recommendedName>
</protein>
<accession>A0A9Q1C182</accession>
<dbReference type="Proteomes" id="UP001152320">
    <property type="component" value="Chromosome 9"/>
</dbReference>
<keyword evidence="9" id="KW-0524">Neurogenesis</keyword>
<dbReference type="Pfam" id="PF23260">
    <property type="entry name" value="TSP1_2"/>
    <property type="match status" value="1"/>
</dbReference>
<dbReference type="Pfam" id="PF01403">
    <property type="entry name" value="Sema"/>
    <property type="match status" value="1"/>
</dbReference>
<dbReference type="Pfam" id="PF00090">
    <property type="entry name" value="TSP_1"/>
    <property type="match status" value="3"/>
</dbReference>
<evidence type="ECO:0000256" key="12">
    <source>
        <dbReference type="ARBA" id="ARBA00023157"/>
    </source>
</evidence>
<evidence type="ECO:0000256" key="8">
    <source>
        <dbReference type="ARBA" id="ARBA00022782"/>
    </source>
</evidence>
<organism evidence="18 19">
    <name type="scientific">Holothuria leucospilota</name>
    <name type="common">Black long sea cucumber</name>
    <name type="synonym">Mertensiothuria leucospilota</name>
    <dbReference type="NCBI Taxonomy" id="206669"/>
    <lineage>
        <taxon>Eukaryota</taxon>
        <taxon>Metazoa</taxon>
        <taxon>Echinodermata</taxon>
        <taxon>Eleutherozoa</taxon>
        <taxon>Echinozoa</taxon>
        <taxon>Holothuroidea</taxon>
        <taxon>Aspidochirotacea</taxon>
        <taxon>Aspidochirotida</taxon>
        <taxon>Holothuriidae</taxon>
        <taxon>Holothuria</taxon>
    </lineage>
</organism>
<comment type="caution">
    <text evidence="18">The sequence shown here is derived from an EMBL/GenBank/DDBJ whole genome shotgun (WGS) entry which is preliminary data.</text>
</comment>
<dbReference type="SMART" id="SM00423">
    <property type="entry name" value="PSI"/>
    <property type="match status" value="1"/>
</dbReference>
<keyword evidence="7" id="KW-0677">Repeat</keyword>
<sequence>MESFSSLFLVVMWMVAVLHIPTGLAGMMHNEEHSCNKIRTKVIAYEDLKRHGLSEYSKDGTSDYSQIVVDDENNQLIVGAKDVLMQLNLDDLSPVQETEWKPSELMVDICQSKGERPEDCCNFVRVLLPYEDKIFTCGTNAFSPVCTWRKRTNVTEVESELSGIARCPYDPKFNATALLTKEGDLYSGTVMDFTARDPVVYRTLGPSPALRTAQLNSKWLSEPNFVSSYEIGSYVYFFFREIAVEQSSCGKVIYSRVARVCKNDVGGEFLLEENWTTFVKARLNCSMPDTYPFHFDELVSTFLSEETQTIYGVFSSNSHGVHGSAVCSFHLSDIEETFRGSFKFQPDSRSAWISQANPNPNFNCSAVDDETTEMYLDEDHLLAAQKFQLMDGSVPAAHPRPMLVSTGKHYQLDHIMVDHVQGKNHVYDVMFLGTSNGKIKKVFSIPGTSEVCVLEDMCVTPKSQCDPIRSMKLHSGKGALYVGLPTAIIKVPVQHCVTFSTEVACIESRDPYCGWNAIRQQCTPRPESQVELTRWYQNITSCPVVSNRVDGGFSDWSEWFSCDDPSGVLSSCMCRTRECSNPAPKCGGDTCHGEKVQVKNCSGRRGSFSNDVDEDLATDFWSPWTEWSSCTQKCGGGVQSRNRRCLEGGTCNGNSQEMRACNTHRCTDRRKASVWTPWLVLNVSESGLVQQRFRFICRAPIPERSDIMISSPKNQVRLCPYMSKKCSADGHADNFGGWSQWSPWLPCSVTCGEGTQVRHRSCFPGSTECFGHYYEQRKCSTFSRCPVKGGWSCWTDWSECSVTCGMGVKTRNRLCNNPAPQNGGQECEGPSTEEQPCDAGECYDDQVLSCKYTDCSQTCLF</sequence>
<evidence type="ECO:0000256" key="14">
    <source>
        <dbReference type="ARBA" id="ARBA00074148"/>
    </source>
</evidence>
<evidence type="ECO:0000313" key="19">
    <source>
        <dbReference type="Proteomes" id="UP001152320"/>
    </source>
</evidence>
<dbReference type="GO" id="GO:0007411">
    <property type="term" value="P:axon guidance"/>
    <property type="evidence" value="ECO:0007669"/>
    <property type="project" value="TreeGrafter"/>
</dbReference>
<dbReference type="FunFam" id="2.130.10.10:FF:000369">
    <property type="entry name" value="semaphorin-2A isoform X1"/>
    <property type="match status" value="1"/>
</dbReference>
<keyword evidence="8" id="KW-0221">Differentiation</keyword>
<dbReference type="PANTHER" id="PTHR11036:SF79">
    <property type="entry name" value="SEMAPHORIN 5C, ISOFORM A"/>
    <property type="match status" value="1"/>
</dbReference>
<dbReference type="InterPro" id="IPR016201">
    <property type="entry name" value="PSI"/>
</dbReference>
<dbReference type="GO" id="GO:0005886">
    <property type="term" value="C:plasma membrane"/>
    <property type="evidence" value="ECO:0007669"/>
    <property type="project" value="TreeGrafter"/>
</dbReference>
<dbReference type="AlphaFoldDB" id="A0A9Q1C182"/>
<gene>
    <name evidence="18" type="ORF">HOLleu_20225</name>
</gene>
<dbReference type="PRINTS" id="PR01705">
    <property type="entry name" value="TSP1REPEAT"/>
</dbReference>
<dbReference type="GO" id="GO:0005576">
    <property type="term" value="C:extracellular region"/>
    <property type="evidence" value="ECO:0007669"/>
    <property type="project" value="UniProtKB-SubCell"/>
</dbReference>
<dbReference type="GO" id="GO:0045499">
    <property type="term" value="F:chemorepellent activity"/>
    <property type="evidence" value="ECO:0007669"/>
    <property type="project" value="TreeGrafter"/>
</dbReference>
<keyword evidence="19" id="KW-1185">Reference proteome</keyword>
<dbReference type="EMBL" id="JAIZAY010000009">
    <property type="protein sequence ID" value="KAJ8036294.1"/>
    <property type="molecule type" value="Genomic_DNA"/>
</dbReference>
<evidence type="ECO:0000256" key="10">
    <source>
        <dbReference type="ARBA" id="ARBA00022989"/>
    </source>
</evidence>
<dbReference type="Gene3D" id="2.130.10.10">
    <property type="entry name" value="YVTN repeat-like/Quinoprotein amine dehydrogenase"/>
    <property type="match status" value="1"/>
</dbReference>
<keyword evidence="5" id="KW-0812">Transmembrane</keyword>
<dbReference type="SUPFAM" id="SSF101912">
    <property type="entry name" value="Sema domain"/>
    <property type="match status" value="1"/>
</dbReference>
<evidence type="ECO:0000256" key="6">
    <source>
        <dbReference type="ARBA" id="ARBA00022729"/>
    </source>
</evidence>
<dbReference type="GO" id="GO:0071526">
    <property type="term" value="P:semaphorin-plexin signaling pathway"/>
    <property type="evidence" value="ECO:0007669"/>
    <property type="project" value="TreeGrafter"/>
</dbReference>
<dbReference type="PANTHER" id="PTHR11036">
    <property type="entry name" value="SEMAPHORIN"/>
    <property type="match status" value="1"/>
</dbReference>
<proteinExistence type="predicted"/>